<evidence type="ECO:0000313" key="1">
    <source>
        <dbReference type="EMBL" id="PBK81119.1"/>
    </source>
</evidence>
<proteinExistence type="predicted"/>
<reference evidence="2" key="1">
    <citation type="journal article" date="2017" name="Nat. Ecol. Evol.">
        <title>Genome expansion and lineage-specific genetic innovations in the forest pathogenic fungi Armillaria.</title>
        <authorList>
            <person name="Sipos G."/>
            <person name="Prasanna A.N."/>
            <person name="Walter M.C."/>
            <person name="O'Connor E."/>
            <person name="Balint B."/>
            <person name="Krizsan K."/>
            <person name="Kiss B."/>
            <person name="Hess J."/>
            <person name="Varga T."/>
            <person name="Slot J."/>
            <person name="Riley R."/>
            <person name="Boka B."/>
            <person name="Rigling D."/>
            <person name="Barry K."/>
            <person name="Lee J."/>
            <person name="Mihaltcheva S."/>
            <person name="LaButti K."/>
            <person name="Lipzen A."/>
            <person name="Waldron R."/>
            <person name="Moloney N.M."/>
            <person name="Sperisen C."/>
            <person name="Kredics L."/>
            <person name="Vagvoelgyi C."/>
            <person name="Patrignani A."/>
            <person name="Fitzpatrick D."/>
            <person name="Nagy I."/>
            <person name="Doyle S."/>
            <person name="Anderson J.B."/>
            <person name="Grigoriev I.V."/>
            <person name="Gueldener U."/>
            <person name="Muensterkoetter M."/>
            <person name="Nagy L.G."/>
        </authorList>
    </citation>
    <scope>NUCLEOTIDE SEQUENCE [LARGE SCALE GENOMIC DNA]</scope>
    <source>
        <strain evidence="2">Ar21-2</strain>
    </source>
</reference>
<dbReference type="InParanoid" id="A0A2H3CDF7"/>
<sequence length="172" mass="19379">MEYELPVPCPPAREFKNMEAVKTVEDHPHLFKIVTPIKVDVLEECLASHPNPAFVSSVMTALKKGFWPWADMHHATDFPITWDNMRMSPQSGMEQQFIAKYHDEEIAAGCFSEGFRPDLIPGMYSTPVHVVLKPHSEDFHIVSNMSAGLYAPNRMILHSDIAGSHLDGLHTL</sequence>
<accession>A0A2H3CDF7</accession>
<dbReference type="OMA" id="CIILPID"/>
<dbReference type="EMBL" id="KZ293734">
    <property type="protein sequence ID" value="PBK81119.1"/>
    <property type="molecule type" value="Genomic_DNA"/>
</dbReference>
<name>A0A2H3CDF7_ARMGA</name>
<evidence type="ECO:0000313" key="2">
    <source>
        <dbReference type="Proteomes" id="UP000217790"/>
    </source>
</evidence>
<keyword evidence="2" id="KW-1185">Reference proteome</keyword>
<dbReference type="STRING" id="47427.A0A2H3CDF7"/>
<dbReference type="AlphaFoldDB" id="A0A2H3CDF7"/>
<dbReference type="Proteomes" id="UP000217790">
    <property type="component" value="Unassembled WGS sequence"/>
</dbReference>
<dbReference type="OrthoDB" id="3254233at2759"/>
<organism evidence="1 2">
    <name type="scientific">Armillaria gallica</name>
    <name type="common">Bulbous honey fungus</name>
    <name type="synonym">Armillaria bulbosa</name>
    <dbReference type="NCBI Taxonomy" id="47427"/>
    <lineage>
        <taxon>Eukaryota</taxon>
        <taxon>Fungi</taxon>
        <taxon>Dikarya</taxon>
        <taxon>Basidiomycota</taxon>
        <taxon>Agaricomycotina</taxon>
        <taxon>Agaricomycetes</taxon>
        <taxon>Agaricomycetidae</taxon>
        <taxon>Agaricales</taxon>
        <taxon>Marasmiineae</taxon>
        <taxon>Physalacriaceae</taxon>
        <taxon>Armillaria</taxon>
    </lineage>
</organism>
<protein>
    <submittedName>
        <fullName evidence="1">Uncharacterized protein</fullName>
    </submittedName>
</protein>
<gene>
    <name evidence="1" type="ORF">ARMGADRAFT_948699</name>
</gene>
<feature type="non-terminal residue" evidence="1">
    <location>
        <position position="172"/>
    </location>
</feature>